<dbReference type="Gene3D" id="2.10.22.10">
    <property type="entry name" value="Antistasin, domain 1"/>
    <property type="match status" value="2"/>
</dbReference>
<organism evidence="5 6">
    <name type="scientific">Lingula anatina</name>
    <name type="common">Brachiopod</name>
    <name type="synonym">Lingula unguis</name>
    <dbReference type="NCBI Taxonomy" id="7574"/>
    <lineage>
        <taxon>Eukaryota</taxon>
        <taxon>Metazoa</taxon>
        <taxon>Spiralia</taxon>
        <taxon>Lophotrochozoa</taxon>
        <taxon>Brachiopoda</taxon>
        <taxon>Linguliformea</taxon>
        <taxon>Lingulata</taxon>
        <taxon>Lingulida</taxon>
        <taxon>Linguloidea</taxon>
        <taxon>Lingulidae</taxon>
        <taxon>Lingula</taxon>
    </lineage>
</organism>
<sequence length="125" mass="13185">MICLNLAFLLATAAFARAAPFADIQCPPVCETISCSLGYVLDENGCETCECKEWPDVDGGATINVNPATLGDDDDVEHDVGGCKALNCGDLTCDSGYQMGPDKCPVCKCNDDDWSQALKAIADIV</sequence>
<name>A0A1S3I6T0_LINAN</name>
<evidence type="ECO:0000256" key="1">
    <source>
        <dbReference type="ARBA" id="ARBA00022690"/>
    </source>
</evidence>
<gene>
    <name evidence="6" type="primary">LOC106160848</name>
</gene>
<dbReference type="InParanoid" id="A0A1S3I6T0"/>
<feature type="domain" description="Antistasin-like" evidence="4">
    <location>
        <begin position="26"/>
        <end position="51"/>
    </location>
</feature>
<keyword evidence="1" id="KW-0646">Protease inhibitor</keyword>
<dbReference type="KEGG" id="lak:106160848"/>
<dbReference type="InterPro" id="IPR011061">
    <property type="entry name" value="Hirudin/antistatin"/>
</dbReference>
<dbReference type="OrthoDB" id="10021323at2759"/>
<protein>
    <submittedName>
        <fullName evidence="6">Antistasin</fullName>
    </submittedName>
</protein>
<proteinExistence type="predicted"/>
<dbReference type="RefSeq" id="XP_013393069.1">
    <property type="nucleotide sequence ID" value="XM_013537615.1"/>
</dbReference>
<feature type="chain" id="PRO_5010178816" evidence="3">
    <location>
        <begin position="19"/>
        <end position="125"/>
    </location>
</feature>
<evidence type="ECO:0000313" key="5">
    <source>
        <dbReference type="Proteomes" id="UP000085678"/>
    </source>
</evidence>
<dbReference type="InterPro" id="IPR004094">
    <property type="entry name" value="Antistasin-like"/>
</dbReference>
<keyword evidence="2" id="KW-0722">Serine protease inhibitor</keyword>
<evidence type="ECO:0000259" key="4">
    <source>
        <dbReference type="PROSITE" id="PS51252"/>
    </source>
</evidence>
<reference evidence="6" key="1">
    <citation type="submission" date="2025-08" db="UniProtKB">
        <authorList>
            <consortium name="RefSeq"/>
        </authorList>
    </citation>
    <scope>IDENTIFICATION</scope>
    <source>
        <tissue evidence="6">Gonads</tissue>
    </source>
</reference>
<keyword evidence="3" id="KW-0732">Signal</keyword>
<dbReference type="SUPFAM" id="SSF57262">
    <property type="entry name" value="Leech antihemostatic proteins"/>
    <property type="match status" value="2"/>
</dbReference>
<dbReference type="Proteomes" id="UP000085678">
    <property type="component" value="Unplaced"/>
</dbReference>
<evidence type="ECO:0000256" key="2">
    <source>
        <dbReference type="ARBA" id="ARBA00022900"/>
    </source>
</evidence>
<dbReference type="GO" id="GO:0004867">
    <property type="term" value="F:serine-type endopeptidase inhibitor activity"/>
    <property type="evidence" value="ECO:0007669"/>
    <property type="project" value="UniProtKB-KW"/>
</dbReference>
<keyword evidence="5" id="KW-1185">Reference proteome</keyword>
<dbReference type="AlphaFoldDB" id="A0A1S3I6T0"/>
<feature type="domain" description="Antistasin-like" evidence="4">
    <location>
        <begin position="83"/>
        <end position="109"/>
    </location>
</feature>
<evidence type="ECO:0000256" key="3">
    <source>
        <dbReference type="SAM" id="SignalP"/>
    </source>
</evidence>
<evidence type="ECO:0000313" key="6">
    <source>
        <dbReference type="RefSeq" id="XP_013393069.1"/>
    </source>
</evidence>
<accession>A0A1S3I6T0</accession>
<dbReference type="PROSITE" id="PS51252">
    <property type="entry name" value="ANTISTASIN"/>
    <property type="match status" value="2"/>
</dbReference>
<feature type="signal peptide" evidence="3">
    <location>
        <begin position="1"/>
        <end position="18"/>
    </location>
</feature>
<dbReference type="GeneID" id="106160848"/>
<dbReference type="Pfam" id="PF02822">
    <property type="entry name" value="Antistasin"/>
    <property type="match status" value="2"/>
</dbReference>